<keyword evidence="2" id="KW-1185">Reference proteome</keyword>
<evidence type="ECO:0000313" key="2">
    <source>
        <dbReference type="Proteomes" id="UP000177622"/>
    </source>
</evidence>
<dbReference type="EMBL" id="LXJU01000009">
    <property type="protein sequence ID" value="OGE52867.1"/>
    <property type="molecule type" value="Genomic_DNA"/>
</dbReference>
<dbReference type="Proteomes" id="UP000177622">
    <property type="component" value="Unassembled WGS sequence"/>
</dbReference>
<accession>A0A1F5LID0</accession>
<dbReference type="AlphaFoldDB" id="A0A1F5LID0"/>
<evidence type="ECO:0000313" key="1">
    <source>
        <dbReference type="EMBL" id="OGE52867.1"/>
    </source>
</evidence>
<name>A0A1F5LID0_PENAI</name>
<dbReference type="GeneID" id="34576443"/>
<sequence>MFLVPSDRRQNIFCARCEDQLLTKPYQTFLIGELEEAAGTVKNQASPDDLCVDESDGVIFIHHFPDCCGMKIFGLLTVTAKNVVHHRRRLGHGSGQFSRTAAADECIEKYDK</sequence>
<gene>
    <name evidence="1" type="ORF">PENARI_c009G00341</name>
</gene>
<protein>
    <submittedName>
        <fullName evidence="1">Uncharacterized protein</fullName>
    </submittedName>
</protein>
<comment type="caution">
    <text evidence="1">The sequence shown here is derived from an EMBL/GenBank/DDBJ whole genome shotgun (WGS) entry which is preliminary data.</text>
</comment>
<reference evidence="1 2" key="1">
    <citation type="journal article" date="2016" name="Sci. Rep.">
        <title>Penicillium arizonense, a new, genome sequenced fungal species, reveals a high chemical diversity in secreted metabolites.</title>
        <authorList>
            <person name="Grijseels S."/>
            <person name="Nielsen J.C."/>
            <person name="Randelovic M."/>
            <person name="Nielsen J."/>
            <person name="Nielsen K.F."/>
            <person name="Workman M."/>
            <person name="Frisvad J.C."/>
        </authorList>
    </citation>
    <scope>NUCLEOTIDE SEQUENCE [LARGE SCALE GENOMIC DNA]</scope>
    <source>
        <strain evidence="1 2">CBS 141311</strain>
    </source>
</reference>
<dbReference type="RefSeq" id="XP_022488306.1">
    <property type="nucleotide sequence ID" value="XM_022631709.1"/>
</dbReference>
<proteinExistence type="predicted"/>
<organism evidence="1 2">
    <name type="scientific">Penicillium arizonense</name>
    <dbReference type="NCBI Taxonomy" id="1835702"/>
    <lineage>
        <taxon>Eukaryota</taxon>
        <taxon>Fungi</taxon>
        <taxon>Dikarya</taxon>
        <taxon>Ascomycota</taxon>
        <taxon>Pezizomycotina</taxon>
        <taxon>Eurotiomycetes</taxon>
        <taxon>Eurotiomycetidae</taxon>
        <taxon>Eurotiales</taxon>
        <taxon>Aspergillaceae</taxon>
        <taxon>Penicillium</taxon>
    </lineage>
</organism>